<dbReference type="PANTHER" id="PTHR10989:SF16">
    <property type="entry name" value="AT02829P-RELATED"/>
    <property type="match status" value="1"/>
</dbReference>
<feature type="transmembrane region" description="Helical" evidence="17">
    <location>
        <begin position="207"/>
        <end position="226"/>
    </location>
</feature>
<comment type="similarity">
    <text evidence="3">Belongs to the AIG1 family.</text>
</comment>
<dbReference type="KEGG" id="sliu:111350120"/>
<dbReference type="Proteomes" id="UP000301870">
    <property type="component" value="Chromosome 10"/>
</dbReference>
<dbReference type="AlphaFoldDB" id="A0A9J7IKH2"/>
<evidence type="ECO:0000313" key="19">
    <source>
        <dbReference type="RefSeq" id="XP_022817334.1"/>
    </source>
</evidence>
<comment type="catalytic activity">
    <reaction evidence="7">
        <text>12-hexadecanoyloxy-octadecanoate + H2O = 12-hydroxyoctadecanoate + hexadecanoate + H(+)</text>
        <dbReference type="Rhea" id="RHEA:52056"/>
        <dbReference type="ChEBI" id="CHEBI:7896"/>
        <dbReference type="ChEBI" id="CHEBI:15377"/>
        <dbReference type="ChEBI" id="CHEBI:15378"/>
        <dbReference type="ChEBI" id="CHEBI:83677"/>
        <dbReference type="ChEBI" id="CHEBI:84201"/>
    </reaction>
    <physiologicalReaction direction="left-to-right" evidence="7">
        <dbReference type="Rhea" id="RHEA:52057"/>
    </physiologicalReaction>
</comment>
<comment type="catalytic activity">
    <reaction evidence="15">
        <text>13-(9Z-hexadecenoyloxy)-octadecanoate + H2O = 13-hydroxy-octadecanoate + (9Z)-hexadecenoate + H(+)</text>
        <dbReference type="Rhea" id="RHEA:52076"/>
        <dbReference type="ChEBI" id="CHEBI:15377"/>
        <dbReference type="ChEBI" id="CHEBI:15378"/>
        <dbReference type="ChEBI" id="CHEBI:32372"/>
        <dbReference type="ChEBI" id="CHEBI:136304"/>
        <dbReference type="ChEBI" id="CHEBI:136315"/>
    </reaction>
    <physiologicalReaction direction="left-to-right" evidence="15">
        <dbReference type="Rhea" id="RHEA:52077"/>
    </physiologicalReaction>
</comment>
<evidence type="ECO:0000256" key="6">
    <source>
        <dbReference type="ARBA" id="ARBA00023136"/>
    </source>
</evidence>
<evidence type="ECO:0000256" key="7">
    <source>
        <dbReference type="ARBA" id="ARBA00047368"/>
    </source>
</evidence>
<comment type="catalytic activity">
    <reaction evidence="11">
        <text>12-(9Z-octadecenoyloxy)-octadecanoate + H2O = 12-hydroxyoctadecanoate + (9Z)-octadecenoate + H(+)</text>
        <dbReference type="Rhea" id="RHEA:52060"/>
        <dbReference type="ChEBI" id="CHEBI:15377"/>
        <dbReference type="ChEBI" id="CHEBI:15378"/>
        <dbReference type="ChEBI" id="CHEBI:30823"/>
        <dbReference type="ChEBI" id="CHEBI:84201"/>
        <dbReference type="ChEBI" id="CHEBI:136302"/>
    </reaction>
    <physiologicalReaction direction="left-to-right" evidence="11">
        <dbReference type="Rhea" id="RHEA:52061"/>
    </physiologicalReaction>
</comment>
<dbReference type="OrthoDB" id="1898221at2759"/>
<protein>
    <submittedName>
        <fullName evidence="19">Androgen-dependent TFPI-regulating protein-like</fullName>
    </submittedName>
</protein>
<comment type="subcellular location">
    <subcellularLocation>
        <location evidence="2">Endomembrane system</location>
        <topology evidence="2">Multi-pass membrane protein</topology>
    </subcellularLocation>
</comment>
<feature type="transmembrane region" description="Helical" evidence="17">
    <location>
        <begin position="56"/>
        <end position="79"/>
    </location>
</feature>
<keyword evidence="18" id="KW-1185">Reference proteome</keyword>
<evidence type="ECO:0000256" key="16">
    <source>
        <dbReference type="ARBA" id="ARBA00049428"/>
    </source>
</evidence>
<comment type="catalytic activity">
    <reaction evidence="12">
        <text>9-(9Z-octadecenoyloxy)-octadecanoate + H2O = 9-hydroxy-octadecanoate + (9Z)-octadecenoate + H(+)</text>
        <dbReference type="Rhea" id="RHEA:52048"/>
        <dbReference type="ChEBI" id="CHEBI:15377"/>
        <dbReference type="ChEBI" id="CHEBI:15378"/>
        <dbReference type="ChEBI" id="CHEBI:30823"/>
        <dbReference type="ChEBI" id="CHEBI:136282"/>
        <dbReference type="ChEBI" id="CHEBI:136286"/>
    </reaction>
    <physiologicalReaction direction="left-to-right" evidence="12">
        <dbReference type="Rhea" id="RHEA:52049"/>
    </physiologicalReaction>
</comment>
<dbReference type="GO" id="GO:0012505">
    <property type="term" value="C:endomembrane system"/>
    <property type="evidence" value="ECO:0007669"/>
    <property type="project" value="UniProtKB-SubCell"/>
</dbReference>
<keyword evidence="6 17" id="KW-0472">Membrane</keyword>
<dbReference type="InterPro" id="IPR006838">
    <property type="entry name" value="ADTRP_AIG1"/>
</dbReference>
<name>A0A9J7IKH2_SPOLT</name>
<comment type="catalytic activity">
    <reaction evidence="14">
        <text>13-(9Z-octadecenoyloxy)-octadecanoate + H2O = 13-hydroxy-octadecanoate + (9Z)-octadecenoate + H(+)</text>
        <dbReference type="Rhea" id="RHEA:52064"/>
        <dbReference type="ChEBI" id="CHEBI:15377"/>
        <dbReference type="ChEBI" id="CHEBI:15378"/>
        <dbReference type="ChEBI" id="CHEBI:30823"/>
        <dbReference type="ChEBI" id="CHEBI:136303"/>
        <dbReference type="ChEBI" id="CHEBI:136304"/>
    </reaction>
    <physiologicalReaction direction="left-to-right" evidence="14">
        <dbReference type="Rhea" id="RHEA:52065"/>
    </physiologicalReaction>
</comment>
<dbReference type="GO" id="GO:0016020">
    <property type="term" value="C:membrane"/>
    <property type="evidence" value="ECO:0007669"/>
    <property type="project" value="InterPro"/>
</dbReference>
<evidence type="ECO:0000256" key="13">
    <source>
        <dbReference type="ARBA" id="ARBA00049221"/>
    </source>
</evidence>
<dbReference type="GeneID" id="111350120"/>
<reference evidence="19" key="1">
    <citation type="submission" date="2025-08" db="UniProtKB">
        <authorList>
            <consortium name="RefSeq"/>
        </authorList>
    </citation>
    <scope>IDENTIFICATION</scope>
    <source>
        <strain evidence="19">Ishihara</strain>
        <tissue evidence="19">Whole body</tissue>
    </source>
</reference>
<evidence type="ECO:0000256" key="9">
    <source>
        <dbReference type="ARBA" id="ARBA00047863"/>
    </source>
</evidence>
<feature type="transmembrane region" description="Helical" evidence="17">
    <location>
        <begin position="169"/>
        <end position="187"/>
    </location>
</feature>
<comment type="catalytic activity">
    <reaction evidence="16">
        <text>12-(9Z-hexadecenoyloxy)-octadecanoate + H2O = 12-hydroxyoctadecanoate + (9Z)-hexadecenoate + H(+)</text>
        <dbReference type="Rhea" id="RHEA:52072"/>
        <dbReference type="ChEBI" id="CHEBI:15377"/>
        <dbReference type="ChEBI" id="CHEBI:15378"/>
        <dbReference type="ChEBI" id="CHEBI:32372"/>
        <dbReference type="ChEBI" id="CHEBI:84201"/>
        <dbReference type="ChEBI" id="CHEBI:136312"/>
    </reaction>
    <physiologicalReaction direction="left-to-right" evidence="16">
        <dbReference type="Rhea" id="RHEA:52073"/>
    </physiologicalReaction>
</comment>
<evidence type="ECO:0000313" key="18">
    <source>
        <dbReference type="Proteomes" id="UP000301870"/>
    </source>
</evidence>
<keyword evidence="4 17" id="KW-0812">Transmembrane</keyword>
<dbReference type="Pfam" id="PF04750">
    <property type="entry name" value="Far-17a_AIG1"/>
    <property type="match status" value="1"/>
</dbReference>
<evidence type="ECO:0000256" key="4">
    <source>
        <dbReference type="ARBA" id="ARBA00022692"/>
    </source>
</evidence>
<feature type="transmembrane region" description="Helical" evidence="17">
    <location>
        <begin position="16"/>
        <end position="36"/>
    </location>
</feature>
<feature type="transmembrane region" description="Helical" evidence="17">
    <location>
        <begin position="139"/>
        <end position="157"/>
    </location>
</feature>
<organism evidence="18 19">
    <name type="scientific">Spodoptera litura</name>
    <name type="common">Asian cotton leafworm</name>
    <dbReference type="NCBI Taxonomy" id="69820"/>
    <lineage>
        <taxon>Eukaryota</taxon>
        <taxon>Metazoa</taxon>
        <taxon>Ecdysozoa</taxon>
        <taxon>Arthropoda</taxon>
        <taxon>Hexapoda</taxon>
        <taxon>Insecta</taxon>
        <taxon>Pterygota</taxon>
        <taxon>Neoptera</taxon>
        <taxon>Endopterygota</taxon>
        <taxon>Lepidoptera</taxon>
        <taxon>Glossata</taxon>
        <taxon>Ditrysia</taxon>
        <taxon>Noctuoidea</taxon>
        <taxon>Noctuidae</taxon>
        <taxon>Amphipyrinae</taxon>
        <taxon>Spodoptera</taxon>
    </lineage>
</organism>
<comment type="catalytic activity">
    <reaction evidence="9">
        <text>9-hexadecanoyloxy-octadecanoate + H2O = 9-hydroxy-octadecanoate + hexadecanoate + H(+)</text>
        <dbReference type="Rhea" id="RHEA:52052"/>
        <dbReference type="ChEBI" id="CHEBI:7896"/>
        <dbReference type="ChEBI" id="CHEBI:15377"/>
        <dbReference type="ChEBI" id="CHEBI:15378"/>
        <dbReference type="ChEBI" id="CHEBI:83670"/>
        <dbReference type="ChEBI" id="CHEBI:136286"/>
    </reaction>
    <physiologicalReaction direction="left-to-right" evidence="9">
        <dbReference type="Rhea" id="RHEA:52053"/>
    </physiologicalReaction>
</comment>
<evidence type="ECO:0000256" key="11">
    <source>
        <dbReference type="ARBA" id="ARBA00048701"/>
    </source>
</evidence>
<feature type="transmembrane region" description="Helical" evidence="17">
    <location>
        <begin position="100"/>
        <end position="119"/>
    </location>
</feature>
<comment type="catalytic activity">
    <reaction evidence="1">
        <text>9-(9Z-hexadecenoyloxy)-octadecanoate + H2O = (9Z)-hexadecenoate + 9-hydroxy-octadecanoate + H(+)</text>
        <dbReference type="Rhea" id="RHEA:52068"/>
        <dbReference type="ChEBI" id="CHEBI:15377"/>
        <dbReference type="ChEBI" id="CHEBI:15378"/>
        <dbReference type="ChEBI" id="CHEBI:32372"/>
        <dbReference type="ChEBI" id="CHEBI:136286"/>
        <dbReference type="ChEBI" id="CHEBI:136309"/>
    </reaction>
    <physiologicalReaction direction="left-to-right" evidence="1">
        <dbReference type="Rhea" id="RHEA:52069"/>
    </physiologicalReaction>
</comment>
<evidence type="ECO:0000256" key="8">
    <source>
        <dbReference type="ARBA" id="ARBA00047427"/>
    </source>
</evidence>
<comment type="catalytic activity">
    <reaction evidence="10">
        <text>12-octadecanoyloxy-octadecanoate + H2O = 12-hydroxyoctadecanoate + octadecanoate + H(+)</text>
        <dbReference type="Rhea" id="RHEA:52080"/>
        <dbReference type="ChEBI" id="CHEBI:15377"/>
        <dbReference type="ChEBI" id="CHEBI:15378"/>
        <dbReference type="ChEBI" id="CHEBI:25629"/>
        <dbReference type="ChEBI" id="CHEBI:84201"/>
        <dbReference type="ChEBI" id="CHEBI:136330"/>
    </reaction>
    <physiologicalReaction direction="left-to-right" evidence="10">
        <dbReference type="Rhea" id="RHEA:52081"/>
    </physiologicalReaction>
</comment>
<evidence type="ECO:0000256" key="17">
    <source>
        <dbReference type="SAM" id="Phobius"/>
    </source>
</evidence>
<proteinExistence type="inferred from homology"/>
<evidence type="ECO:0000256" key="3">
    <source>
        <dbReference type="ARBA" id="ARBA00009300"/>
    </source>
</evidence>
<gene>
    <name evidence="19" type="primary">LOC111350120</name>
</gene>
<evidence type="ECO:0000256" key="5">
    <source>
        <dbReference type="ARBA" id="ARBA00022989"/>
    </source>
</evidence>
<evidence type="ECO:0000256" key="1">
    <source>
        <dbReference type="ARBA" id="ARBA00000923"/>
    </source>
</evidence>
<dbReference type="RefSeq" id="XP_022817334.1">
    <property type="nucleotide sequence ID" value="XM_022961566.1"/>
</dbReference>
<sequence>MVSADVSNRYIHHRMLGYTVGLILHVTNVYNMIVFYKGDVLKDPDVKRFHNNQFRFLTIWNVYMQVMYMALGLSCDVLTLTNQGKDSSLLKSLKTIRDPLFSNIVLPISVTVSLSFWTIFSYDRALILPPSVDKTITPISNHIMHTYIVPIALWELLFRPRKRPDTHLANLLMLNLYAAFYLVVIVVGYLEQGLWVYPILDKLHGTIYFYLFIASAVIMTNTFYNLQWYLTDLIWSDSENRKKVQ</sequence>
<evidence type="ECO:0000256" key="15">
    <source>
        <dbReference type="ARBA" id="ARBA00049322"/>
    </source>
</evidence>
<comment type="catalytic activity">
    <reaction evidence="13">
        <text>9-octadecanoyloxy-octadecanoate + H2O = 9-hydroxy-octadecanoate + octadecanoate + H(+)</text>
        <dbReference type="Rhea" id="RHEA:52096"/>
        <dbReference type="ChEBI" id="CHEBI:15377"/>
        <dbReference type="ChEBI" id="CHEBI:15378"/>
        <dbReference type="ChEBI" id="CHEBI:25629"/>
        <dbReference type="ChEBI" id="CHEBI:136286"/>
        <dbReference type="ChEBI" id="CHEBI:136373"/>
    </reaction>
    <physiologicalReaction direction="left-to-right" evidence="13">
        <dbReference type="Rhea" id="RHEA:52097"/>
    </physiologicalReaction>
</comment>
<keyword evidence="5 17" id="KW-1133">Transmembrane helix</keyword>
<comment type="catalytic activity">
    <reaction evidence="8">
        <text>13-octadecanoyloxy-octadecanoate + H2O = 13-hydroxy-octadecanoate + octadecanoate + H(+)</text>
        <dbReference type="Rhea" id="RHEA:52084"/>
        <dbReference type="ChEBI" id="CHEBI:15377"/>
        <dbReference type="ChEBI" id="CHEBI:15378"/>
        <dbReference type="ChEBI" id="CHEBI:25629"/>
        <dbReference type="ChEBI" id="CHEBI:136304"/>
        <dbReference type="ChEBI" id="CHEBI:136335"/>
    </reaction>
    <physiologicalReaction direction="left-to-right" evidence="8">
        <dbReference type="Rhea" id="RHEA:52085"/>
    </physiologicalReaction>
</comment>
<accession>A0A9J7IKH2</accession>
<evidence type="ECO:0000256" key="2">
    <source>
        <dbReference type="ARBA" id="ARBA00004127"/>
    </source>
</evidence>
<evidence type="ECO:0000256" key="14">
    <source>
        <dbReference type="ARBA" id="ARBA00049296"/>
    </source>
</evidence>
<evidence type="ECO:0000256" key="12">
    <source>
        <dbReference type="ARBA" id="ARBA00048800"/>
    </source>
</evidence>
<evidence type="ECO:0000256" key="10">
    <source>
        <dbReference type="ARBA" id="ARBA00048680"/>
    </source>
</evidence>
<dbReference type="PANTHER" id="PTHR10989">
    <property type="entry name" value="ANDROGEN-INDUCED PROTEIN 1-RELATED"/>
    <property type="match status" value="1"/>
</dbReference>